<keyword evidence="2" id="KW-1185">Reference proteome</keyword>
<organism evidence="1 2">
    <name type="scientific">Streptomyces labedae</name>
    <dbReference type="NCBI Taxonomy" id="285569"/>
    <lineage>
        <taxon>Bacteria</taxon>
        <taxon>Bacillati</taxon>
        <taxon>Actinomycetota</taxon>
        <taxon>Actinomycetes</taxon>
        <taxon>Kitasatosporales</taxon>
        <taxon>Streptomycetaceae</taxon>
        <taxon>Streptomyces</taxon>
    </lineage>
</organism>
<protein>
    <submittedName>
        <fullName evidence="1">Uncharacterized protein</fullName>
    </submittedName>
</protein>
<dbReference type="EMBL" id="BAAAUW010000002">
    <property type="protein sequence ID" value="GAA3248755.1"/>
    <property type="molecule type" value="Genomic_DNA"/>
</dbReference>
<name>A0ABP6QRB6_9ACTN</name>
<evidence type="ECO:0000313" key="1">
    <source>
        <dbReference type="EMBL" id="GAA3248755.1"/>
    </source>
</evidence>
<proteinExistence type="predicted"/>
<accession>A0ABP6QRB6</accession>
<sequence>MSGCDTFDATRVKARVFRPIPLIGSYDMTLRRGGRQSTSRWMAPHLPAAGTAPAPCAGATSDLLQRLCSVHPVGLP</sequence>
<evidence type="ECO:0000313" key="2">
    <source>
        <dbReference type="Proteomes" id="UP001500728"/>
    </source>
</evidence>
<reference evidence="2" key="1">
    <citation type="journal article" date="2019" name="Int. J. Syst. Evol. Microbiol.">
        <title>The Global Catalogue of Microorganisms (GCM) 10K type strain sequencing project: providing services to taxonomists for standard genome sequencing and annotation.</title>
        <authorList>
            <consortium name="The Broad Institute Genomics Platform"/>
            <consortium name="The Broad Institute Genome Sequencing Center for Infectious Disease"/>
            <person name="Wu L."/>
            <person name="Ma J."/>
        </authorList>
    </citation>
    <scope>NUCLEOTIDE SEQUENCE [LARGE SCALE GENOMIC DNA]</scope>
    <source>
        <strain evidence="2">JCM 9381</strain>
    </source>
</reference>
<dbReference type="Proteomes" id="UP001500728">
    <property type="component" value="Unassembled WGS sequence"/>
</dbReference>
<comment type="caution">
    <text evidence="1">The sequence shown here is derived from an EMBL/GenBank/DDBJ whole genome shotgun (WGS) entry which is preliminary data.</text>
</comment>
<gene>
    <name evidence="1" type="ORF">GCM10010469_06270</name>
</gene>